<keyword evidence="3" id="KW-0540">Nuclease</keyword>
<dbReference type="PANTHER" id="PTHR34039:SF1">
    <property type="entry name" value="UPF0102 PROTEIN YRAN"/>
    <property type="match status" value="1"/>
</dbReference>
<evidence type="ECO:0000256" key="1">
    <source>
        <dbReference type="ARBA" id="ARBA00006738"/>
    </source>
</evidence>
<evidence type="ECO:0000313" key="4">
    <source>
        <dbReference type="Proteomes" id="UP000198728"/>
    </source>
</evidence>
<dbReference type="Pfam" id="PF02021">
    <property type="entry name" value="UPF0102"/>
    <property type="match status" value="1"/>
</dbReference>
<evidence type="ECO:0000256" key="2">
    <source>
        <dbReference type="HAMAP-Rule" id="MF_00048"/>
    </source>
</evidence>
<evidence type="ECO:0000313" key="3">
    <source>
        <dbReference type="EMBL" id="SFC46397.1"/>
    </source>
</evidence>
<dbReference type="STRING" id="441112.SAMN04488094_10569"/>
<accession>A0A1I1JCW4</accession>
<keyword evidence="3" id="KW-0378">Hydrolase</keyword>
<dbReference type="HAMAP" id="MF_00048">
    <property type="entry name" value="UPF0102"/>
    <property type="match status" value="1"/>
</dbReference>
<dbReference type="Gene3D" id="3.40.1350.10">
    <property type="match status" value="1"/>
</dbReference>
<dbReference type="InterPro" id="IPR011856">
    <property type="entry name" value="tRNA_endonuc-like_dom_sf"/>
</dbReference>
<organism evidence="3 4">
    <name type="scientific">Tropicimonas isoalkanivorans</name>
    <dbReference type="NCBI Taxonomy" id="441112"/>
    <lineage>
        <taxon>Bacteria</taxon>
        <taxon>Pseudomonadati</taxon>
        <taxon>Pseudomonadota</taxon>
        <taxon>Alphaproteobacteria</taxon>
        <taxon>Rhodobacterales</taxon>
        <taxon>Roseobacteraceae</taxon>
        <taxon>Tropicimonas</taxon>
    </lineage>
</organism>
<gene>
    <name evidence="3" type="ORF">SAMN04488094_10569</name>
</gene>
<dbReference type="PANTHER" id="PTHR34039">
    <property type="entry name" value="UPF0102 PROTEIN YRAN"/>
    <property type="match status" value="1"/>
</dbReference>
<dbReference type="SUPFAM" id="SSF52980">
    <property type="entry name" value="Restriction endonuclease-like"/>
    <property type="match status" value="1"/>
</dbReference>
<comment type="similarity">
    <text evidence="1 2">Belongs to the UPF0102 family.</text>
</comment>
<dbReference type="RefSeq" id="WP_093360637.1">
    <property type="nucleotide sequence ID" value="NZ_FOLG01000005.1"/>
</dbReference>
<dbReference type="InterPro" id="IPR003509">
    <property type="entry name" value="UPF0102_YraN-like"/>
</dbReference>
<keyword evidence="3" id="KW-0255">Endonuclease</keyword>
<proteinExistence type="inferred from homology"/>
<dbReference type="Proteomes" id="UP000198728">
    <property type="component" value="Unassembled WGS sequence"/>
</dbReference>
<dbReference type="OrthoDB" id="9812968at2"/>
<name>A0A1I1JCW4_9RHOB</name>
<dbReference type="GO" id="GO:0003676">
    <property type="term" value="F:nucleic acid binding"/>
    <property type="evidence" value="ECO:0007669"/>
    <property type="project" value="InterPro"/>
</dbReference>
<sequence>MSGSVSYHAGLAAEGIVEKHYARTGRPVAERRWRGQGGEIDLIVRDGDGLIFVEVKKARDFARASERVSRRQMERILASASDYLGRMPRGQLTDVRFDVALVDGQGQLQVIENAFGC</sequence>
<keyword evidence="4" id="KW-1185">Reference proteome</keyword>
<dbReference type="EMBL" id="FOLG01000005">
    <property type="protein sequence ID" value="SFC46397.1"/>
    <property type="molecule type" value="Genomic_DNA"/>
</dbReference>
<reference evidence="3 4" key="1">
    <citation type="submission" date="2016-10" db="EMBL/GenBank/DDBJ databases">
        <authorList>
            <person name="de Groot N.N."/>
        </authorList>
    </citation>
    <scope>NUCLEOTIDE SEQUENCE [LARGE SCALE GENOMIC DNA]</scope>
    <source>
        <strain evidence="3 4">DSM 19548</strain>
    </source>
</reference>
<dbReference type="InterPro" id="IPR011335">
    <property type="entry name" value="Restrct_endonuc-II-like"/>
</dbReference>
<dbReference type="AlphaFoldDB" id="A0A1I1JCW4"/>
<dbReference type="GO" id="GO:0004519">
    <property type="term" value="F:endonuclease activity"/>
    <property type="evidence" value="ECO:0007669"/>
    <property type="project" value="UniProtKB-KW"/>
</dbReference>
<protein>
    <recommendedName>
        <fullName evidence="2">UPF0102 protein SAMN04488094_10569</fullName>
    </recommendedName>
</protein>